<dbReference type="SMART" id="SM00960">
    <property type="entry name" value="Robl_LC7"/>
    <property type="match status" value="1"/>
</dbReference>
<sequence>MSIRSGQLDWLLAEFARDVPGVVHGVVVSGDGLRLATSPDVGVALGDQLAAAASGLVSLARGTAHLLDAGPVTQTILEMAGGYLFVSSVSQGATLAVFTQRQCDIGMVGYEMTMLASRVGHALTPAPRASAGR</sequence>
<accession>A0ABP9NB60</accession>
<dbReference type="PANTHER" id="PTHR36222:SF1">
    <property type="entry name" value="SERINE PROTEASE INHIBITOR RV3364C"/>
    <property type="match status" value="1"/>
</dbReference>
<proteinExistence type="predicted"/>
<dbReference type="SUPFAM" id="SSF103196">
    <property type="entry name" value="Roadblock/LC7 domain"/>
    <property type="match status" value="1"/>
</dbReference>
<feature type="domain" description="Roadblock/LAMTOR2" evidence="1">
    <location>
        <begin position="9"/>
        <end position="99"/>
    </location>
</feature>
<dbReference type="InterPro" id="IPR053141">
    <property type="entry name" value="Mycobact_SerProt_Inhib_Rv3364c"/>
</dbReference>
<dbReference type="Gene3D" id="3.30.450.30">
    <property type="entry name" value="Dynein light chain 2a, cytoplasmic"/>
    <property type="match status" value="1"/>
</dbReference>
<name>A0ABP9NB60_9PSEU</name>
<dbReference type="EMBL" id="BAABJO010000002">
    <property type="protein sequence ID" value="GAA5112369.1"/>
    <property type="molecule type" value="Genomic_DNA"/>
</dbReference>
<protein>
    <submittedName>
        <fullName evidence="2">Roadblock/LC7 domain-containing protein</fullName>
    </submittedName>
</protein>
<dbReference type="RefSeq" id="WP_345603106.1">
    <property type="nucleotide sequence ID" value="NZ_BAABJO010000002.1"/>
</dbReference>
<evidence type="ECO:0000313" key="3">
    <source>
        <dbReference type="Proteomes" id="UP001500804"/>
    </source>
</evidence>
<dbReference type="PANTHER" id="PTHR36222">
    <property type="entry name" value="SERINE PROTEASE INHIBITOR RV3364C"/>
    <property type="match status" value="1"/>
</dbReference>
<dbReference type="Proteomes" id="UP001500804">
    <property type="component" value="Unassembled WGS sequence"/>
</dbReference>
<comment type="caution">
    <text evidence="2">The sequence shown here is derived from an EMBL/GenBank/DDBJ whole genome shotgun (WGS) entry which is preliminary data.</text>
</comment>
<dbReference type="InterPro" id="IPR004942">
    <property type="entry name" value="Roadblock/LAMTOR2_dom"/>
</dbReference>
<evidence type="ECO:0000313" key="2">
    <source>
        <dbReference type="EMBL" id="GAA5112369.1"/>
    </source>
</evidence>
<gene>
    <name evidence="2" type="ORF">GCM10023320_06540</name>
</gene>
<keyword evidence="3" id="KW-1185">Reference proteome</keyword>
<organism evidence="2 3">
    <name type="scientific">Pseudonocardia adelaidensis</name>
    <dbReference type="NCBI Taxonomy" id="648754"/>
    <lineage>
        <taxon>Bacteria</taxon>
        <taxon>Bacillati</taxon>
        <taxon>Actinomycetota</taxon>
        <taxon>Actinomycetes</taxon>
        <taxon>Pseudonocardiales</taxon>
        <taxon>Pseudonocardiaceae</taxon>
        <taxon>Pseudonocardia</taxon>
    </lineage>
</organism>
<evidence type="ECO:0000259" key="1">
    <source>
        <dbReference type="SMART" id="SM00960"/>
    </source>
</evidence>
<dbReference type="Pfam" id="PF03259">
    <property type="entry name" value="Robl_LC7"/>
    <property type="match status" value="1"/>
</dbReference>
<reference evidence="3" key="1">
    <citation type="journal article" date="2019" name="Int. J. Syst. Evol. Microbiol.">
        <title>The Global Catalogue of Microorganisms (GCM) 10K type strain sequencing project: providing services to taxonomists for standard genome sequencing and annotation.</title>
        <authorList>
            <consortium name="The Broad Institute Genomics Platform"/>
            <consortium name="The Broad Institute Genome Sequencing Center for Infectious Disease"/>
            <person name="Wu L."/>
            <person name="Ma J."/>
        </authorList>
    </citation>
    <scope>NUCLEOTIDE SEQUENCE [LARGE SCALE GENOMIC DNA]</scope>
    <source>
        <strain evidence="3">JCM 18302</strain>
    </source>
</reference>